<keyword evidence="3" id="KW-1185">Reference proteome</keyword>
<comment type="caution">
    <text evidence="2">The sequence shown here is derived from an EMBL/GenBank/DDBJ whole genome shotgun (WGS) entry which is preliminary data.</text>
</comment>
<dbReference type="GO" id="GO:0045040">
    <property type="term" value="P:protein insertion into mitochondrial outer membrane"/>
    <property type="evidence" value="ECO:0007669"/>
    <property type="project" value="InterPro"/>
</dbReference>
<organism evidence="2 3">
    <name type="scientific">Mucor saturninus</name>
    <dbReference type="NCBI Taxonomy" id="64648"/>
    <lineage>
        <taxon>Eukaryota</taxon>
        <taxon>Fungi</taxon>
        <taxon>Fungi incertae sedis</taxon>
        <taxon>Mucoromycota</taxon>
        <taxon>Mucoromycotina</taxon>
        <taxon>Mucoromycetes</taxon>
        <taxon>Mucorales</taxon>
        <taxon>Mucorineae</taxon>
        <taxon>Mucoraceae</taxon>
        <taxon>Mucor</taxon>
    </lineage>
</organism>
<feature type="region of interest" description="Disordered" evidence="1">
    <location>
        <begin position="1"/>
        <end position="31"/>
    </location>
</feature>
<dbReference type="GO" id="GO:0005741">
    <property type="term" value="C:mitochondrial outer membrane"/>
    <property type="evidence" value="ECO:0007669"/>
    <property type="project" value="TreeGrafter"/>
</dbReference>
<dbReference type="EMBL" id="JAEPRD010000056">
    <property type="protein sequence ID" value="KAG2202907.1"/>
    <property type="molecule type" value="Genomic_DNA"/>
</dbReference>
<evidence type="ECO:0000256" key="1">
    <source>
        <dbReference type="SAM" id="MobiDB-lite"/>
    </source>
</evidence>
<dbReference type="OrthoDB" id="5555533at2759"/>
<dbReference type="PANTHER" id="PTHR28230">
    <property type="entry name" value="CHROMOSOME 1, WHOLE GENOME SHOTGUN SEQUENCE"/>
    <property type="match status" value="1"/>
</dbReference>
<protein>
    <submittedName>
        <fullName evidence="2">Uncharacterized protein</fullName>
    </submittedName>
</protein>
<sequence>MATLEQNPYSSLDEDNFNTQDGYSEEDDYSDYDAEAEWEESKEQLSSLFSLVVFPFVGKWLGKKFSFWVWSRYLTTTPLASRYSILSTDLVNSFKKIA</sequence>
<dbReference type="GO" id="GO:0070096">
    <property type="term" value="P:mitochondrial outer membrane translocase complex assembly"/>
    <property type="evidence" value="ECO:0007669"/>
    <property type="project" value="InterPro"/>
</dbReference>
<gene>
    <name evidence="2" type="ORF">INT47_008939</name>
</gene>
<dbReference type="PANTHER" id="PTHR28230:SF1">
    <property type="entry name" value="MITOCHONDRIAL IMPORT PROTEIN 2"/>
    <property type="match status" value="1"/>
</dbReference>
<name>A0A8H7R1T3_9FUNG</name>
<dbReference type="AlphaFoldDB" id="A0A8H7R1T3"/>
<feature type="compositionally biased region" description="Polar residues" evidence="1">
    <location>
        <begin position="1"/>
        <end position="10"/>
    </location>
</feature>
<evidence type="ECO:0000313" key="2">
    <source>
        <dbReference type="EMBL" id="KAG2202907.1"/>
    </source>
</evidence>
<dbReference type="Proteomes" id="UP000603453">
    <property type="component" value="Unassembled WGS sequence"/>
</dbReference>
<dbReference type="InterPro" id="IPR037652">
    <property type="entry name" value="Mim2"/>
</dbReference>
<proteinExistence type="predicted"/>
<accession>A0A8H7R1T3</accession>
<evidence type="ECO:0000313" key="3">
    <source>
        <dbReference type="Proteomes" id="UP000603453"/>
    </source>
</evidence>
<dbReference type="Pfam" id="PF19117">
    <property type="entry name" value="Mim2"/>
    <property type="match status" value="1"/>
</dbReference>
<reference evidence="2" key="1">
    <citation type="submission" date="2020-12" db="EMBL/GenBank/DDBJ databases">
        <title>Metabolic potential, ecology and presence of endohyphal bacteria is reflected in genomic diversity of Mucoromycotina.</title>
        <authorList>
            <person name="Muszewska A."/>
            <person name="Okrasinska A."/>
            <person name="Steczkiewicz K."/>
            <person name="Drgas O."/>
            <person name="Orlowska M."/>
            <person name="Perlinska-Lenart U."/>
            <person name="Aleksandrzak-Piekarczyk T."/>
            <person name="Szatraj K."/>
            <person name="Zielenkiewicz U."/>
            <person name="Pilsyk S."/>
            <person name="Malc E."/>
            <person name="Mieczkowski P."/>
            <person name="Kruszewska J.S."/>
            <person name="Biernat P."/>
            <person name="Pawlowska J."/>
        </authorList>
    </citation>
    <scope>NUCLEOTIDE SEQUENCE</scope>
    <source>
        <strain evidence="2">WA0000017839</strain>
    </source>
</reference>